<name>A0ABS4UBK1_9ACTN</name>
<protein>
    <recommendedName>
        <fullName evidence="4">Attachment p12 family protein</fullName>
    </recommendedName>
</protein>
<reference evidence="2 3" key="1">
    <citation type="submission" date="2021-03" db="EMBL/GenBank/DDBJ databases">
        <title>Sequencing the genomes of 1000 actinobacteria strains.</title>
        <authorList>
            <person name="Klenk H.-P."/>
        </authorList>
    </citation>
    <scope>NUCLEOTIDE SEQUENCE [LARGE SCALE GENOMIC DNA]</scope>
    <source>
        <strain evidence="2 3">DSM 18824</strain>
    </source>
</reference>
<keyword evidence="1" id="KW-0472">Membrane</keyword>
<sequence length="78" mass="8249">MPGWFPLAAAVAGIGLMYFVCIRPMRRGTCGPAGCAAKDTTTAAAQGGDAARDAELDRLRAEIAQVRDELEVPRQSKT</sequence>
<evidence type="ECO:0000313" key="2">
    <source>
        <dbReference type="EMBL" id="MBP2348986.1"/>
    </source>
</evidence>
<evidence type="ECO:0000256" key="1">
    <source>
        <dbReference type="SAM" id="Phobius"/>
    </source>
</evidence>
<comment type="caution">
    <text evidence="2">The sequence shown here is derived from an EMBL/GenBank/DDBJ whole genome shotgun (WGS) entry which is preliminary data.</text>
</comment>
<proteinExistence type="predicted"/>
<keyword evidence="1" id="KW-1133">Transmembrane helix</keyword>
<keyword evidence="1" id="KW-0812">Transmembrane</keyword>
<organism evidence="2 3">
    <name type="scientific">Kribbella aluminosa</name>
    <dbReference type="NCBI Taxonomy" id="416017"/>
    <lineage>
        <taxon>Bacteria</taxon>
        <taxon>Bacillati</taxon>
        <taxon>Actinomycetota</taxon>
        <taxon>Actinomycetes</taxon>
        <taxon>Propionibacteriales</taxon>
        <taxon>Kribbellaceae</taxon>
        <taxon>Kribbella</taxon>
    </lineage>
</organism>
<evidence type="ECO:0008006" key="4">
    <source>
        <dbReference type="Google" id="ProtNLM"/>
    </source>
</evidence>
<feature type="transmembrane region" description="Helical" evidence="1">
    <location>
        <begin position="6"/>
        <end position="22"/>
    </location>
</feature>
<dbReference type="EMBL" id="JAGINT010000001">
    <property type="protein sequence ID" value="MBP2348986.1"/>
    <property type="molecule type" value="Genomic_DNA"/>
</dbReference>
<dbReference type="Proteomes" id="UP000755585">
    <property type="component" value="Unassembled WGS sequence"/>
</dbReference>
<dbReference type="RefSeq" id="WP_209692224.1">
    <property type="nucleotide sequence ID" value="NZ_BAAAVU010000028.1"/>
</dbReference>
<keyword evidence="3" id="KW-1185">Reference proteome</keyword>
<evidence type="ECO:0000313" key="3">
    <source>
        <dbReference type="Proteomes" id="UP000755585"/>
    </source>
</evidence>
<accession>A0ABS4UBK1</accession>
<gene>
    <name evidence="2" type="ORF">JOF29_000069</name>
</gene>